<dbReference type="InterPro" id="IPR041602">
    <property type="entry name" value="Quercetinase_C"/>
</dbReference>
<name>A0A9X1VDH4_9BACT</name>
<gene>
    <name evidence="2" type="ORF">MON38_04075</name>
</gene>
<evidence type="ECO:0000313" key="2">
    <source>
        <dbReference type="EMBL" id="MCI1186583.1"/>
    </source>
</evidence>
<sequence length="245" mass="26227">MISQTPGKIFLAEERGLAESEQFRRFSTFSFGGFAHPHKGPFGRLFGLNEETLAGGHTVDFVVAEAAQVLLLPITGGVAASVFSSADAPETLAEAGETLLLPLAAGSTLRLRNLFSGELVSFLHLWLRADAAAPISPAAHPVGFDFEQLENRLLPLRPETPNEPVLTSLGRFAGRHEAVYSLHNPAASVFVFVLAGAFEVESRLLHEKDGLALWDVATIELEALSNDALLLVLELPPLADAAAIR</sequence>
<dbReference type="RefSeq" id="WP_241934853.1">
    <property type="nucleotide sequence ID" value="NZ_JALBGC010000001.1"/>
</dbReference>
<evidence type="ECO:0000313" key="3">
    <source>
        <dbReference type="Proteomes" id="UP001139193"/>
    </source>
</evidence>
<feature type="domain" description="Quercetin 2,3-dioxygenase C-terminal cupin" evidence="1">
    <location>
        <begin position="168"/>
        <end position="234"/>
    </location>
</feature>
<dbReference type="InterPro" id="IPR011051">
    <property type="entry name" value="RmlC_Cupin_sf"/>
</dbReference>
<dbReference type="EMBL" id="JALBGC010000001">
    <property type="protein sequence ID" value="MCI1186583.1"/>
    <property type="molecule type" value="Genomic_DNA"/>
</dbReference>
<keyword evidence="3" id="KW-1185">Reference proteome</keyword>
<organism evidence="2 3">
    <name type="scientific">Hymenobacter cyanobacteriorum</name>
    <dbReference type="NCBI Taxonomy" id="2926463"/>
    <lineage>
        <taxon>Bacteria</taxon>
        <taxon>Pseudomonadati</taxon>
        <taxon>Bacteroidota</taxon>
        <taxon>Cytophagia</taxon>
        <taxon>Cytophagales</taxon>
        <taxon>Hymenobacteraceae</taxon>
        <taxon>Hymenobacter</taxon>
    </lineage>
</organism>
<proteinExistence type="predicted"/>
<evidence type="ECO:0000259" key="1">
    <source>
        <dbReference type="Pfam" id="PF17954"/>
    </source>
</evidence>
<dbReference type="AlphaFoldDB" id="A0A9X1VDH4"/>
<comment type="caution">
    <text evidence="2">The sequence shown here is derived from an EMBL/GenBank/DDBJ whole genome shotgun (WGS) entry which is preliminary data.</text>
</comment>
<dbReference type="Proteomes" id="UP001139193">
    <property type="component" value="Unassembled WGS sequence"/>
</dbReference>
<dbReference type="InterPro" id="IPR014710">
    <property type="entry name" value="RmlC-like_jellyroll"/>
</dbReference>
<dbReference type="Pfam" id="PF17954">
    <property type="entry name" value="Pirin_C_2"/>
    <property type="match status" value="1"/>
</dbReference>
<dbReference type="Gene3D" id="2.60.120.10">
    <property type="entry name" value="Jelly Rolls"/>
    <property type="match status" value="1"/>
</dbReference>
<protein>
    <recommendedName>
        <fullName evidence="1">Quercetin 2,3-dioxygenase C-terminal cupin domain-containing protein</fullName>
    </recommendedName>
</protein>
<reference evidence="2" key="1">
    <citation type="submission" date="2022-03" db="EMBL/GenBank/DDBJ databases">
        <title>Bacterial whole genome sequence for Hymenobacter sp. DH14.</title>
        <authorList>
            <person name="Le V."/>
        </authorList>
    </citation>
    <scope>NUCLEOTIDE SEQUENCE</scope>
    <source>
        <strain evidence="2">DH14</strain>
    </source>
</reference>
<accession>A0A9X1VDH4</accession>
<dbReference type="SUPFAM" id="SSF51182">
    <property type="entry name" value="RmlC-like cupins"/>
    <property type="match status" value="1"/>
</dbReference>